<dbReference type="Proteomes" id="UP000199513">
    <property type="component" value="Unassembled WGS sequence"/>
</dbReference>
<proteinExistence type="predicted"/>
<name>A0A1I2GK78_9BACT</name>
<organism evidence="1 2">
    <name type="scientific">Thermoflexibacter ruber</name>
    <dbReference type="NCBI Taxonomy" id="1003"/>
    <lineage>
        <taxon>Bacteria</taxon>
        <taxon>Pseudomonadati</taxon>
        <taxon>Bacteroidota</taxon>
        <taxon>Cytophagia</taxon>
        <taxon>Cytophagales</taxon>
        <taxon>Thermoflexibacteraceae</taxon>
        <taxon>Thermoflexibacter</taxon>
    </lineage>
</organism>
<evidence type="ECO:0000313" key="2">
    <source>
        <dbReference type="Proteomes" id="UP000199513"/>
    </source>
</evidence>
<protein>
    <recommendedName>
        <fullName evidence="3">Virulence plasmid B protein</fullName>
    </recommendedName>
</protein>
<dbReference type="EMBL" id="FONY01000018">
    <property type="protein sequence ID" value="SFF17126.1"/>
    <property type="molecule type" value="Genomic_DNA"/>
</dbReference>
<gene>
    <name evidence="1" type="ORF">SAMN04488541_101898</name>
</gene>
<keyword evidence="2" id="KW-1185">Reference proteome</keyword>
<reference evidence="1 2" key="1">
    <citation type="submission" date="2016-10" db="EMBL/GenBank/DDBJ databases">
        <authorList>
            <person name="de Groot N.N."/>
        </authorList>
    </citation>
    <scope>NUCLEOTIDE SEQUENCE [LARGE SCALE GENOMIC DNA]</scope>
    <source>
        <strain>GEY</strain>
        <strain evidence="2">DSM 9560</strain>
    </source>
</reference>
<sequence>MKNSELFINKIQLKMQNKYNNYLNPMDSLLKVQGALRKISFLFCMLASMAGYGQDPNKILPVAPNAASLGKYGDIPVSLHTGVPNISIPIYEVKNKDLSLPISLSYHSSGIRVAETASWVGLGWALNAGGVITRTVQGQPDEGKGIGQNMFASTGYYDIGYTLPPDIVITDVNNVQNQYNAYKDVGLGKKDSEPDIFSYSLNGYSGKFMFNENKTPVFFPEEDIKVEINYNANNQPNKRFISFILYSIKIGFGFRDMKIPRN</sequence>
<evidence type="ECO:0000313" key="1">
    <source>
        <dbReference type="EMBL" id="SFF17126.1"/>
    </source>
</evidence>
<evidence type="ECO:0008006" key="3">
    <source>
        <dbReference type="Google" id="ProtNLM"/>
    </source>
</evidence>
<dbReference type="RefSeq" id="WP_091545291.1">
    <property type="nucleotide sequence ID" value="NZ_FONY01000018.1"/>
</dbReference>
<dbReference type="STRING" id="1003.SAMN04488541_101898"/>
<dbReference type="AlphaFoldDB" id="A0A1I2GK78"/>
<accession>A0A1I2GK78</accession>
<dbReference type="OrthoDB" id="9814627at2"/>